<dbReference type="InParanoid" id="M1D9H7"/>
<proteinExistence type="predicted"/>
<dbReference type="Proteomes" id="UP000011115">
    <property type="component" value="Unassembled WGS sequence"/>
</dbReference>
<protein>
    <submittedName>
        <fullName evidence="1">Uncharacterized protein</fullName>
    </submittedName>
</protein>
<evidence type="ECO:0000313" key="2">
    <source>
        <dbReference type="Proteomes" id="UP000011115"/>
    </source>
</evidence>
<keyword evidence="2" id="KW-1185">Reference proteome</keyword>
<dbReference type="AlphaFoldDB" id="M1D9H7"/>
<dbReference type="EnsemblPlants" id="PGSC0003DMT400085436">
    <property type="protein sequence ID" value="PGSC0003DMT400085436"/>
    <property type="gene ID" value="PGSC0003DMG400035007"/>
</dbReference>
<evidence type="ECO:0000313" key="1">
    <source>
        <dbReference type="EnsemblPlants" id="PGSC0003DMT400085436"/>
    </source>
</evidence>
<dbReference type="Gramene" id="PGSC0003DMT400085436">
    <property type="protein sequence ID" value="PGSC0003DMT400085436"/>
    <property type="gene ID" value="PGSC0003DMG400035007"/>
</dbReference>
<accession>M1D9H7</accession>
<sequence>MTIEFASWFCGTTIDTNSRHGEKRKEEKGEEKLKVHQERSILVVDSPRNSSYKVHQERSILVVDSPRNSSYKTQLTRIDIQRIVDPVSSSEFVDEPLYIPEDPFYLLSALDSSVGCRGPVPTSISVVLEAS</sequence>
<reference evidence="1" key="2">
    <citation type="submission" date="2015-06" db="UniProtKB">
        <authorList>
            <consortium name="EnsemblPlants"/>
        </authorList>
    </citation>
    <scope>IDENTIFICATION</scope>
    <source>
        <strain evidence="1">DM1-3 516 R44</strain>
    </source>
</reference>
<name>M1D9H7_SOLTU</name>
<organism evidence="1 2">
    <name type="scientific">Solanum tuberosum</name>
    <name type="common">Potato</name>
    <dbReference type="NCBI Taxonomy" id="4113"/>
    <lineage>
        <taxon>Eukaryota</taxon>
        <taxon>Viridiplantae</taxon>
        <taxon>Streptophyta</taxon>
        <taxon>Embryophyta</taxon>
        <taxon>Tracheophyta</taxon>
        <taxon>Spermatophyta</taxon>
        <taxon>Magnoliopsida</taxon>
        <taxon>eudicotyledons</taxon>
        <taxon>Gunneridae</taxon>
        <taxon>Pentapetalae</taxon>
        <taxon>asterids</taxon>
        <taxon>lamiids</taxon>
        <taxon>Solanales</taxon>
        <taxon>Solanaceae</taxon>
        <taxon>Solanoideae</taxon>
        <taxon>Solaneae</taxon>
        <taxon>Solanum</taxon>
    </lineage>
</organism>
<reference evidence="2" key="1">
    <citation type="journal article" date="2011" name="Nature">
        <title>Genome sequence and analysis of the tuber crop potato.</title>
        <authorList>
            <consortium name="The Potato Genome Sequencing Consortium"/>
        </authorList>
    </citation>
    <scope>NUCLEOTIDE SEQUENCE [LARGE SCALE GENOMIC DNA]</scope>
    <source>
        <strain evidence="2">cv. DM1-3 516 R44</strain>
    </source>
</reference>
<dbReference type="HOGENOM" id="CLU_1931261_0_0_1"/>
<dbReference type="PaxDb" id="4113-PGSC0003DMT400085436"/>